<dbReference type="InterPro" id="IPR006083">
    <property type="entry name" value="PRK/URK"/>
</dbReference>
<dbReference type="Proteomes" id="UP000620104">
    <property type="component" value="Unassembled WGS sequence"/>
</dbReference>
<dbReference type="OrthoDB" id="738517at2759"/>
<keyword evidence="5 7" id="KW-0418">Kinase</keyword>
<dbReference type="GO" id="GO:0044211">
    <property type="term" value="P:CTP salvage"/>
    <property type="evidence" value="ECO:0007669"/>
    <property type="project" value="UniProtKB-UniPathway"/>
</dbReference>
<keyword evidence="4 7" id="KW-0547">Nucleotide-binding</keyword>
<dbReference type="SUPFAM" id="SSF53271">
    <property type="entry name" value="PRTase-like"/>
    <property type="match status" value="1"/>
</dbReference>
<evidence type="ECO:0000256" key="5">
    <source>
        <dbReference type="ARBA" id="ARBA00022777"/>
    </source>
</evidence>
<dbReference type="Pfam" id="PF14681">
    <property type="entry name" value="UPRTase"/>
    <property type="match status" value="1"/>
</dbReference>
<keyword evidence="12" id="KW-1185">Reference proteome</keyword>
<comment type="similarity">
    <text evidence="2 7">Belongs to the uridine kinase family.</text>
</comment>
<evidence type="ECO:0000313" key="12">
    <source>
        <dbReference type="Proteomes" id="UP000620104"/>
    </source>
</evidence>
<sequence>MAGLPYSVSLSQVRKDEILQHSHGRAPWYDMTGTPNQAYVIGIAGGSASGKTSVAEAILKSLNNIPTVLVLSQDSFYRKHNEEEIKLAFQNDLDLDHPDAIDTGLFVKCLRDLKQGKATEIPVYSFKDHQRLDETKYLYGASVIIVEGIMTLTDPGLRDLYDLKVFVNADSDLMLARRIRRDVRERGRDVEGILDQYLRFVKRAYDNFIQPSSRHADIIVPGFQNEVSVKLLVTHIQQQLDSRAMRFRNELGQRGTAQHTRRQSLEPLNLGKEITSATGSKVRVPETTVVLEQTNQLRGILTILRNKDTDRSTFIFYADRLSSLVVERSLQLLPYKEKTVITPVGLEACGQEMVARDLVGITILRSGEPFAQGLRRVIQDVKLGSLLIQSDPASGEPLLFHTSLPQSIKKRELAKNTVVFLLDAQVGTGAAALMAIRVMLDHGVRQKNIVFLTFLAAPQGLTTVHAAFPAIRIVTASVGAKLEEREFPVQARVILGTAAGDADFGARHQFQNSKSSKRSNASHGDTAEPKTQQAWVISPDIGNPGSRYFGV</sequence>
<dbReference type="Gene3D" id="3.40.50.300">
    <property type="entry name" value="P-loop containing nucleotide triphosphate hydrolases"/>
    <property type="match status" value="1"/>
</dbReference>
<dbReference type="CDD" id="cd06223">
    <property type="entry name" value="PRTases_typeI"/>
    <property type="match status" value="1"/>
</dbReference>
<dbReference type="CDD" id="cd02023">
    <property type="entry name" value="UMPK"/>
    <property type="match status" value="1"/>
</dbReference>
<evidence type="ECO:0000256" key="2">
    <source>
        <dbReference type="ARBA" id="ARBA00005408"/>
    </source>
</evidence>
<dbReference type="GO" id="GO:0004849">
    <property type="term" value="F:uridine kinase activity"/>
    <property type="evidence" value="ECO:0007669"/>
    <property type="project" value="UniProtKB-EC"/>
</dbReference>
<dbReference type="EMBL" id="BLZA01000023">
    <property type="protein sequence ID" value="GHJ87771.1"/>
    <property type="molecule type" value="Genomic_DNA"/>
</dbReference>
<evidence type="ECO:0000259" key="10">
    <source>
        <dbReference type="Pfam" id="PF14681"/>
    </source>
</evidence>
<dbReference type="GO" id="GO:0044206">
    <property type="term" value="P:UMP salvage"/>
    <property type="evidence" value="ECO:0007669"/>
    <property type="project" value="UniProtKB-UniPathway"/>
</dbReference>
<evidence type="ECO:0000313" key="11">
    <source>
        <dbReference type="EMBL" id="GHJ87771.1"/>
    </source>
</evidence>
<evidence type="ECO:0000256" key="3">
    <source>
        <dbReference type="ARBA" id="ARBA00022679"/>
    </source>
</evidence>
<dbReference type="PANTHER" id="PTHR10285">
    <property type="entry name" value="URIDINE KINASE"/>
    <property type="match status" value="1"/>
</dbReference>
<dbReference type="InterPro" id="IPR000764">
    <property type="entry name" value="Uridine_kinase-like"/>
</dbReference>
<evidence type="ECO:0000256" key="4">
    <source>
        <dbReference type="ARBA" id="ARBA00022741"/>
    </source>
</evidence>
<dbReference type="UniPathway" id="UPA00574">
    <property type="reaction ID" value="UER00637"/>
</dbReference>
<proteinExistence type="inferred from homology"/>
<protein>
    <recommendedName>
        <fullName evidence="7">Uridine kinase</fullName>
        <ecNumber evidence="7">2.7.1.48</ecNumber>
    </recommendedName>
</protein>
<comment type="catalytic activity">
    <reaction evidence="7">
        <text>uridine + ATP = UMP + ADP + H(+)</text>
        <dbReference type="Rhea" id="RHEA:16825"/>
        <dbReference type="ChEBI" id="CHEBI:15378"/>
        <dbReference type="ChEBI" id="CHEBI:16704"/>
        <dbReference type="ChEBI" id="CHEBI:30616"/>
        <dbReference type="ChEBI" id="CHEBI:57865"/>
        <dbReference type="ChEBI" id="CHEBI:456216"/>
        <dbReference type="EC" id="2.7.1.48"/>
    </reaction>
</comment>
<dbReference type="FunFam" id="3.40.50.300:FF:002070">
    <property type="entry name" value="Uridine kinase"/>
    <property type="match status" value="1"/>
</dbReference>
<keyword evidence="6 7" id="KW-0067">ATP-binding</keyword>
<comment type="catalytic activity">
    <reaction evidence="7">
        <text>cytidine + ATP = CMP + ADP + H(+)</text>
        <dbReference type="Rhea" id="RHEA:24674"/>
        <dbReference type="ChEBI" id="CHEBI:15378"/>
        <dbReference type="ChEBI" id="CHEBI:17562"/>
        <dbReference type="ChEBI" id="CHEBI:30616"/>
        <dbReference type="ChEBI" id="CHEBI:60377"/>
        <dbReference type="ChEBI" id="CHEBI:456216"/>
        <dbReference type="EC" id="2.7.1.48"/>
    </reaction>
</comment>
<organism evidence="11 12">
    <name type="scientific">Naganishia liquefaciens</name>
    <dbReference type="NCBI Taxonomy" id="104408"/>
    <lineage>
        <taxon>Eukaryota</taxon>
        <taxon>Fungi</taxon>
        <taxon>Dikarya</taxon>
        <taxon>Basidiomycota</taxon>
        <taxon>Agaricomycotina</taxon>
        <taxon>Tremellomycetes</taxon>
        <taxon>Filobasidiales</taxon>
        <taxon>Filobasidiaceae</taxon>
        <taxon>Naganishia</taxon>
    </lineage>
</organism>
<dbReference type="Gene3D" id="3.40.50.2020">
    <property type="match status" value="1"/>
</dbReference>
<feature type="region of interest" description="Disordered" evidence="8">
    <location>
        <begin position="510"/>
        <end position="539"/>
    </location>
</feature>
<evidence type="ECO:0000256" key="7">
    <source>
        <dbReference type="RuleBase" id="RU003825"/>
    </source>
</evidence>
<dbReference type="GO" id="GO:0005524">
    <property type="term" value="F:ATP binding"/>
    <property type="evidence" value="ECO:0007669"/>
    <property type="project" value="UniProtKB-KW"/>
</dbReference>
<keyword evidence="3 7" id="KW-0808">Transferase</keyword>
<comment type="pathway">
    <text evidence="7">Pyrimidine metabolism; CTP biosynthesis via salvage pathway; CTP from cytidine: step 1/3.</text>
</comment>
<reference evidence="11" key="1">
    <citation type="submission" date="2020-07" db="EMBL/GenBank/DDBJ databases">
        <title>Draft Genome Sequence of a Deep-Sea Yeast, Naganishia (Cryptococcus) liquefaciens strain N6.</title>
        <authorList>
            <person name="Han Y.W."/>
            <person name="Kajitani R."/>
            <person name="Morimoto H."/>
            <person name="Parhat M."/>
            <person name="Tsubouchi H."/>
            <person name="Bakenova O."/>
            <person name="Ogata M."/>
            <person name="Argunhan B."/>
            <person name="Aoki R."/>
            <person name="Kajiwara S."/>
            <person name="Itoh T."/>
            <person name="Iwasaki H."/>
        </authorList>
    </citation>
    <scope>NUCLEOTIDE SEQUENCE</scope>
    <source>
        <strain evidence="11">N6</strain>
    </source>
</reference>
<dbReference type="AlphaFoldDB" id="A0A8H3TVM0"/>
<dbReference type="EC" id="2.7.1.48" evidence="7"/>
<dbReference type="NCBIfam" id="NF004018">
    <property type="entry name" value="PRK05480.1"/>
    <property type="match status" value="1"/>
</dbReference>
<dbReference type="Pfam" id="PF00485">
    <property type="entry name" value="PRK"/>
    <property type="match status" value="1"/>
</dbReference>
<comment type="pathway">
    <text evidence="1 7">Pyrimidine metabolism; UMP biosynthesis via salvage pathway; UMP from uridine: step 1/1.</text>
</comment>
<accession>A0A8H3TVM0</accession>
<dbReference type="InterPro" id="IPR000836">
    <property type="entry name" value="PRTase_dom"/>
</dbReference>
<feature type="domain" description="Phosphoribulokinase/uridine kinase" evidence="9">
    <location>
        <begin position="40"/>
        <end position="223"/>
    </location>
</feature>
<evidence type="ECO:0000256" key="8">
    <source>
        <dbReference type="SAM" id="MobiDB-lite"/>
    </source>
</evidence>
<dbReference type="InterPro" id="IPR029057">
    <property type="entry name" value="PRTase-like"/>
</dbReference>
<dbReference type="FunFam" id="3.40.50.2020:FF:000010">
    <property type="entry name" value="Uridine-cytidine kinase"/>
    <property type="match status" value="1"/>
</dbReference>
<dbReference type="UniPathway" id="UPA00579">
    <property type="reaction ID" value="UER00640"/>
</dbReference>
<feature type="compositionally biased region" description="Polar residues" evidence="8">
    <location>
        <begin position="510"/>
        <end position="535"/>
    </location>
</feature>
<evidence type="ECO:0000256" key="1">
    <source>
        <dbReference type="ARBA" id="ARBA00004690"/>
    </source>
</evidence>
<dbReference type="NCBIfam" id="TIGR00235">
    <property type="entry name" value="udk"/>
    <property type="match status" value="1"/>
</dbReference>
<comment type="caution">
    <text evidence="11">The sequence shown here is derived from an EMBL/GenBank/DDBJ whole genome shotgun (WGS) entry which is preliminary data.</text>
</comment>
<evidence type="ECO:0000256" key="6">
    <source>
        <dbReference type="ARBA" id="ARBA00022840"/>
    </source>
</evidence>
<dbReference type="SUPFAM" id="SSF52540">
    <property type="entry name" value="P-loop containing nucleoside triphosphate hydrolases"/>
    <property type="match status" value="1"/>
</dbReference>
<evidence type="ECO:0000259" key="9">
    <source>
        <dbReference type="Pfam" id="PF00485"/>
    </source>
</evidence>
<gene>
    <name evidence="11" type="ORF">NliqN6_4173</name>
</gene>
<dbReference type="InterPro" id="IPR027417">
    <property type="entry name" value="P-loop_NTPase"/>
</dbReference>
<dbReference type="PRINTS" id="PR00988">
    <property type="entry name" value="URIDINKINASE"/>
</dbReference>
<feature type="domain" description="Phosphoribosyltransferase" evidence="10">
    <location>
        <begin position="293"/>
        <end position="488"/>
    </location>
</feature>
<name>A0A8H3TVM0_9TREE</name>